<feature type="compositionally biased region" description="Polar residues" evidence="1">
    <location>
        <begin position="16"/>
        <end position="25"/>
    </location>
</feature>
<accession>A0ABT9NZ63</accession>
<evidence type="ECO:0000313" key="3">
    <source>
        <dbReference type="Proteomes" id="UP001235712"/>
    </source>
</evidence>
<evidence type="ECO:0000256" key="1">
    <source>
        <dbReference type="SAM" id="MobiDB-lite"/>
    </source>
</evidence>
<proteinExistence type="predicted"/>
<dbReference type="Proteomes" id="UP001235712">
    <property type="component" value="Unassembled WGS sequence"/>
</dbReference>
<name>A0ABT9NZ63_9ACTN</name>
<organism evidence="2 3">
    <name type="scientific">Kineosporia succinea</name>
    <dbReference type="NCBI Taxonomy" id="84632"/>
    <lineage>
        <taxon>Bacteria</taxon>
        <taxon>Bacillati</taxon>
        <taxon>Actinomycetota</taxon>
        <taxon>Actinomycetes</taxon>
        <taxon>Kineosporiales</taxon>
        <taxon>Kineosporiaceae</taxon>
        <taxon>Kineosporia</taxon>
    </lineage>
</organism>
<reference evidence="2 3" key="1">
    <citation type="submission" date="2023-07" db="EMBL/GenBank/DDBJ databases">
        <title>Sequencing the genomes of 1000 actinobacteria strains.</title>
        <authorList>
            <person name="Klenk H.-P."/>
        </authorList>
    </citation>
    <scope>NUCLEOTIDE SEQUENCE [LARGE SCALE GENOMIC DNA]</scope>
    <source>
        <strain evidence="2 3">DSM 44388</strain>
    </source>
</reference>
<protein>
    <submittedName>
        <fullName evidence="2">Uncharacterized protein</fullName>
    </submittedName>
</protein>
<gene>
    <name evidence="2" type="ORF">J2S57_001467</name>
</gene>
<dbReference type="EMBL" id="JAUSQZ010000001">
    <property type="protein sequence ID" value="MDP9825718.1"/>
    <property type="molecule type" value="Genomic_DNA"/>
</dbReference>
<feature type="region of interest" description="Disordered" evidence="1">
    <location>
        <begin position="1"/>
        <end position="39"/>
    </location>
</feature>
<keyword evidence="3" id="KW-1185">Reference proteome</keyword>
<evidence type="ECO:0000313" key="2">
    <source>
        <dbReference type="EMBL" id="MDP9825718.1"/>
    </source>
</evidence>
<comment type="caution">
    <text evidence="2">The sequence shown here is derived from an EMBL/GenBank/DDBJ whole genome shotgun (WGS) entry which is preliminary data.</text>
</comment>
<sequence length="39" mass="4052">MAVERLRHSPAGLTLGSVTPTGTTAQRHRVPAGQIAGKQ</sequence>